<feature type="chain" id="PRO_5038477035" evidence="4">
    <location>
        <begin position="21"/>
        <end position="447"/>
    </location>
</feature>
<comment type="caution">
    <text evidence="5">The sequence shown here is derived from an EMBL/GenBank/DDBJ whole genome shotgun (WGS) entry which is preliminary data.</text>
</comment>
<name>A0A9D9GVZ9_9FIRM</name>
<proteinExistence type="inferred from homology"/>
<evidence type="ECO:0000256" key="4">
    <source>
        <dbReference type="SAM" id="SignalP"/>
    </source>
</evidence>
<keyword evidence="3 4" id="KW-0732">Signal</keyword>
<protein>
    <submittedName>
        <fullName evidence="5">Extracellular solute-binding protein</fullName>
    </submittedName>
</protein>
<comment type="similarity">
    <text evidence="1">Belongs to the bacterial solute-binding protein 1 family.</text>
</comment>
<evidence type="ECO:0000256" key="1">
    <source>
        <dbReference type="ARBA" id="ARBA00008520"/>
    </source>
</evidence>
<dbReference type="PANTHER" id="PTHR30061:SF50">
    <property type="entry name" value="MALTOSE_MALTODEXTRIN-BINDING PERIPLASMIC PROTEIN"/>
    <property type="match status" value="1"/>
</dbReference>
<gene>
    <name evidence="5" type="ORF">IAC61_04795</name>
</gene>
<dbReference type="PROSITE" id="PS51257">
    <property type="entry name" value="PROKAR_LIPOPROTEIN"/>
    <property type="match status" value="1"/>
</dbReference>
<evidence type="ECO:0000313" key="6">
    <source>
        <dbReference type="Proteomes" id="UP000823634"/>
    </source>
</evidence>
<dbReference type="Proteomes" id="UP000823634">
    <property type="component" value="Unassembled WGS sequence"/>
</dbReference>
<dbReference type="Gene3D" id="3.40.190.10">
    <property type="entry name" value="Periplasmic binding protein-like II"/>
    <property type="match status" value="2"/>
</dbReference>
<evidence type="ECO:0000256" key="3">
    <source>
        <dbReference type="ARBA" id="ARBA00022729"/>
    </source>
</evidence>
<dbReference type="AlphaFoldDB" id="A0A9D9GVZ9"/>
<evidence type="ECO:0000313" key="5">
    <source>
        <dbReference type="EMBL" id="MBO8426619.1"/>
    </source>
</evidence>
<feature type="signal peptide" evidence="4">
    <location>
        <begin position="1"/>
        <end position="20"/>
    </location>
</feature>
<dbReference type="EMBL" id="JADINA010000031">
    <property type="protein sequence ID" value="MBO8426619.1"/>
    <property type="molecule type" value="Genomic_DNA"/>
</dbReference>
<dbReference type="GO" id="GO:0042956">
    <property type="term" value="P:maltodextrin transmembrane transport"/>
    <property type="evidence" value="ECO:0007669"/>
    <property type="project" value="TreeGrafter"/>
</dbReference>
<dbReference type="GO" id="GO:0015768">
    <property type="term" value="P:maltose transport"/>
    <property type="evidence" value="ECO:0007669"/>
    <property type="project" value="TreeGrafter"/>
</dbReference>
<organism evidence="5 6">
    <name type="scientific">Candidatus Alloenteromonas pullistercoris</name>
    <dbReference type="NCBI Taxonomy" id="2840785"/>
    <lineage>
        <taxon>Bacteria</taxon>
        <taxon>Bacillati</taxon>
        <taxon>Bacillota</taxon>
        <taxon>Bacillota incertae sedis</taxon>
        <taxon>Candidatus Alloenteromonas</taxon>
    </lineage>
</organism>
<reference evidence="5" key="1">
    <citation type="submission" date="2020-10" db="EMBL/GenBank/DDBJ databases">
        <authorList>
            <person name="Gilroy R."/>
        </authorList>
    </citation>
    <scope>NUCLEOTIDE SEQUENCE</scope>
    <source>
        <strain evidence="5">17113</strain>
    </source>
</reference>
<dbReference type="Pfam" id="PF13416">
    <property type="entry name" value="SBP_bac_8"/>
    <property type="match status" value="1"/>
</dbReference>
<sequence>MKKSLIGILGLSAMALVACGEGGEGGTTGTNARIRIWGPTEERAVVEAVIGAYNDANPNDKITYDFTAITEADAGTTVAADPTVEGYPALFACADDHLSNLATIRGIVTPLPNIYAEDVIEATAETAVTAGSIDGQLYAYPISVDNGYFLYYDARVYDETDVATFEGLLEKSAEANKQVIMDVENGYYSAAFFMAQGVCGPESLSYEYQTNKSGTQQVAVYDCDWDSDAAAEMIYESSKLFTTYGSKEVTPAATMVGAEDKDINTGLGNGTLGAFVSGTWLNANAVTAWGDNVRAVKLPTLQGHQLGSFAGTKLYCVNGYATPQEQATAHKVAQILTSKEAQLTRYELRSSIPCNLEAQADEDYIADVATNPTLAALQEQSKYAAVQATSAEATYWTVGEAIGGVILRGTYTENEVETDLNKGGVAAWKKYLEAQVALLTDPAALDA</sequence>
<dbReference type="PANTHER" id="PTHR30061">
    <property type="entry name" value="MALTOSE-BINDING PERIPLASMIC PROTEIN"/>
    <property type="match status" value="1"/>
</dbReference>
<accession>A0A9D9GVZ9</accession>
<dbReference type="InterPro" id="IPR006059">
    <property type="entry name" value="SBP"/>
</dbReference>
<dbReference type="SUPFAM" id="SSF53850">
    <property type="entry name" value="Periplasmic binding protein-like II"/>
    <property type="match status" value="1"/>
</dbReference>
<evidence type="ECO:0000256" key="2">
    <source>
        <dbReference type="ARBA" id="ARBA00022448"/>
    </source>
</evidence>
<reference evidence="5" key="2">
    <citation type="journal article" date="2021" name="PeerJ">
        <title>Extensive microbial diversity within the chicken gut microbiome revealed by metagenomics and culture.</title>
        <authorList>
            <person name="Gilroy R."/>
            <person name="Ravi A."/>
            <person name="Getino M."/>
            <person name="Pursley I."/>
            <person name="Horton D.L."/>
            <person name="Alikhan N.F."/>
            <person name="Baker D."/>
            <person name="Gharbi K."/>
            <person name="Hall N."/>
            <person name="Watson M."/>
            <person name="Adriaenssens E.M."/>
            <person name="Foster-Nyarko E."/>
            <person name="Jarju S."/>
            <person name="Secka A."/>
            <person name="Antonio M."/>
            <person name="Oren A."/>
            <person name="Chaudhuri R.R."/>
            <person name="La Ragione R."/>
            <person name="Hildebrand F."/>
            <person name="Pallen M.J."/>
        </authorList>
    </citation>
    <scope>NUCLEOTIDE SEQUENCE</scope>
    <source>
        <strain evidence="5">17113</strain>
    </source>
</reference>
<keyword evidence="2" id="KW-0813">Transport</keyword>
<dbReference type="GO" id="GO:1901982">
    <property type="term" value="F:maltose binding"/>
    <property type="evidence" value="ECO:0007669"/>
    <property type="project" value="TreeGrafter"/>
</dbReference>
<dbReference type="GO" id="GO:0055052">
    <property type="term" value="C:ATP-binding cassette (ABC) transporter complex, substrate-binding subunit-containing"/>
    <property type="evidence" value="ECO:0007669"/>
    <property type="project" value="TreeGrafter"/>
</dbReference>